<sequence length="351" mass="38139">MSDEDNEDLPSILFNDNSKKSGDFSMPSADILASQRAREHECMQELQDLRSQFEKLDYKGQLVRQASNSSGSESEASLTTAVEALHVEQFVQHAVLAPTPNTLLHALLGAPILQAYDLSLLNYSALLLETNDKELILNTLNQIILDIRQCIKRGNQSENLLQDEDTIVLCCWLCASSMWNGPQPCGSTAVLSELLKVAAPAVVETVAGALTTALQEPHALVEASDAVWGHTSGQRCLAGRLLAAAMDALVPSSDSLASPSLTLSVVCGRLRCVWRELNAEERHAALMVAGRVAVHAEPEISDLKALRDLLALSMQAPALPFRHSPDYLRIQVAASRLQILFEVNNLPTIDS</sequence>
<dbReference type="Proteomes" id="UP000663880">
    <property type="component" value="Unassembled WGS sequence"/>
</dbReference>
<keyword evidence="3" id="KW-1185">Reference proteome</keyword>
<comment type="caution">
    <text evidence="2">The sequence shown here is derived from an EMBL/GenBank/DDBJ whole genome shotgun (WGS) entry which is preliminary data.</text>
</comment>
<accession>A0A821REK5</accession>
<protein>
    <submittedName>
        <fullName evidence="2">Uncharacterized protein</fullName>
    </submittedName>
</protein>
<proteinExistence type="predicted"/>
<feature type="region of interest" description="Disordered" evidence="1">
    <location>
        <begin position="1"/>
        <end position="30"/>
    </location>
</feature>
<evidence type="ECO:0000313" key="2">
    <source>
        <dbReference type="EMBL" id="CAF4838413.1"/>
    </source>
</evidence>
<dbReference type="AlphaFoldDB" id="A0A821REK5"/>
<name>A0A821REK5_9NEOP</name>
<evidence type="ECO:0000313" key="3">
    <source>
        <dbReference type="Proteomes" id="UP000663880"/>
    </source>
</evidence>
<reference evidence="2" key="1">
    <citation type="submission" date="2021-02" db="EMBL/GenBank/DDBJ databases">
        <authorList>
            <person name="Steward A R."/>
        </authorList>
    </citation>
    <scope>NUCLEOTIDE SEQUENCE</scope>
</reference>
<dbReference type="EMBL" id="CAJOBZ010000012">
    <property type="protein sequence ID" value="CAF4838413.1"/>
    <property type="molecule type" value="Genomic_DNA"/>
</dbReference>
<evidence type="ECO:0000256" key="1">
    <source>
        <dbReference type="SAM" id="MobiDB-lite"/>
    </source>
</evidence>
<organism evidence="2 3">
    <name type="scientific">Pieris macdunnoughi</name>
    <dbReference type="NCBI Taxonomy" id="345717"/>
    <lineage>
        <taxon>Eukaryota</taxon>
        <taxon>Metazoa</taxon>
        <taxon>Ecdysozoa</taxon>
        <taxon>Arthropoda</taxon>
        <taxon>Hexapoda</taxon>
        <taxon>Insecta</taxon>
        <taxon>Pterygota</taxon>
        <taxon>Neoptera</taxon>
        <taxon>Endopterygota</taxon>
        <taxon>Lepidoptera</taxon>
        <taxon>Glossata</taxon>
        <taxon>Ditrysia</taxon>
        <taxon>Papilionoidea</taxon>
        <taxon>Pieridae</taxon>
        <taxon>Pierinae</taxon>
        <taxon>Pieris</taxon>
    </lineage>
</organism>
<gene>
    <name evidence="2" type="ORF">PMACD_LOCUS5908</name>
</gene>
<dbReference type="OrthoDB" id="7370104at2759"/>